<keyword evidence="3" id="KW-1185">Reference proteome</keyword>
<proteinExistence type="predicted"/>
<protein>
    <submittedName>
        <fullName evidence="2">Uncharacterized protein</fullName>
    </submittedName>
</protein>
<organism evidence="2 3">
    <name type="scientific">Odynerus spinipes</name>
    <dbReference type="NCBI Taxonomy" id="1348599"/>
    <lineage>
        <taxon>Eukaryota</taxon>
        <taxon>Metazoa</taxon>
        <taxon>Ecdysozoa</taxon>
        <taxon>Arthropoda</taxon>
        <taxon>Hexapoda</taxon>
        <taxon>Insecta</taxon>
        <taxon>Pterygota</taxon>
        <taxon>Neoptera</taxon>
        <taxon>Endopterygota</taxon>
        <taxon>Hymenoptera</taxon>
        <taxon>Apocrita</taxon>
        <taxon>Aculeata</taxon>
        <taxon>Vespoidea</taxon>
        <taxon>Vespidae</taxon>
        <taxon>Eumeninae</taxon>
        <taxon>Odynerus</taxon>
    </lineage>
</organism>
<reference evidence="2" key="1">
    <citation type="submission" date="2021-08" db="EMBL/GenBank/DDBJ databases">
        <authorList>
            <person name="Misof B."/>
            <person name="Oliver O."/>
            <person name="Podsiadlowski L."/>
            <person name="Donath A."/>
            <person name="Peters R."/>
            <person name="Mayer C."/>
            <person name="Rust J."/>
            <person name="Gunkel S."/>
            <person name="Lesny P."/>
            <person name="Martin S."/>
            <person name="Oeyen J.P."/>
            <person name="Petersen M."/>
            <person name="Panagiotis P."/>
            <person name="Wilbrandt J."/>
            <person name="Tanja T."/>
        </authorList>
    </citation>
    <scope>NUCLEOTIDE SEQUENCE</scope>
    <source>
        <strain evidence="2">GBR_01_08_01A</strain>
        <tissue evidence="2">Thorax + abdomen</tissue>
    </source>
</reference>
<dbReference type="AlphaFoldDB" id="A0AAD9RT10"/>
<evidence type="ECO:0000313" key="3">
    <source>
        <dbReference type="Proteomes" id="UP001258017"/>
    </source>
</evidence>
<gene>
    <name evidence="2" type="ORF">KPH14_010075</name>
</gene>
<evidence type="ECO:0000313" key="2">
    <source>
        <dbReference type="EMBL" id="KAK2585402.1"/>
    </source>
</evidence>
<dbReference type="EMBL" id="JAIFRP010000021">
    <property type="protein sequence ID" value="KAK2585402.1"/>
    <property type="molecule type" value="Genomic_DNA"/>
</dbReference>
<sequence>MEESPTENPAEPKADVATVAEAGLPENPEIVTATTGELSQEDKSTTEELTQGSDSVTERAEDKPEVHFASFHTSISYEPDDEDDTISVISLLLEEFTGSFLAGLPRILSSPDLPVEMVDKFTQTFLKAMTKISSRRFVELINMEVDHTDPNLVFFCASYELLTSFEENDEKPIL</sequence>
<dbReference type="Proteomes" id="UP001258017">
    <property type="component" value="Unassembled WGS sequence"/>
</dbReference>
<name>A0AAD9RT10_9HYME</name>
<comment type="caution">
    <text evidence="2">The sequence shown here is derived from an EMBL/GenBank/DDBJ whole genome shotgun (WGS) entry which is preliminary data.</text>
</comment>
<accession>A0AAD9RT10</accession>
<feature type="region of interest" description="Disordered" evidence="1">
    <location>
        <begin position="1"/>
        <end position="63"/>
    </location>
</feature>
<evidence type="ECO:0000256" key="1">
    <source>
        <dbReference type="SAM" id="MobiDB-lite"/>
    </source>
</evidence>
<reference evidence="2" key="2">
    <citation type="journal article" date="2023" name="Commun. Biol.">
        <title>Intrasexual cuticular hydrocarbon dimorphism in a wasp sheds light on hydrocarbon biosynthesis genes in Hymenoptera.</title>
        <authorList>
            <person name="Moris V.C."/>
            <person name="Podsiadlowski L."/>
            <person name="Martin S."/>
            <person name="Oeyen J.P."/>
            <person name="Donath A."/>
            <person name="Petersen M."/>
            <person name="Wilbrandt J."/>
            <person name="Misof B."/>
            <person name="Liedtke D."/>
            <person name="Thamm M."/>
            <person name="Scheiner R."/>
            <person name="Schmitt T."/>
            <person name="Niehuis O."/>
        </authorList>
    </citation>
    <scope>NUCLEOTIDE SEQUENCE</scope>
    <source>
        <strain evidence="2">GBR_01_08_01A</strain>
    </source>
</reference>